<protein>
    <submittedName>
        <fullName evidence="1">Uncharacterized protein</fullName>
    </submittedName>
</protein>
<evidence type="ECO:0000313" key="2">
    <source>
        <dbReference type="Proteomes" id="UP001064048"/>
    </source>
</evidence>
<comment type="caution">
    <text evidence="1">The sequence shown here is derived from an EMBL/GenBank/DDBJ whole genome shotgun (WGS) entry which is preliminary data.</text>
</comment>
<reference evidence="1 2" key="1">
    <citation type="journal article" date="2022" name="Genome Biol. Evol.">
        <title>The Spruce Budworm Genome: Reconstructing the Evolutionary History of Antifreeze Proteins.</title>
        <authorList>
            <person name="Beliveau C."/>
            <person name="Gagne P."/>
            <person name="Picq S."/>
            <person name="Vernygora O."/>
            <person name="Keeling C.I."/>
            <person name="Pinkney K."/>
            <person name="Doucet D."/>
            <person name="Wen F."/>
            <person name="Johnston J.S."/>
            <person name="Maaroufi H."/>
            <person name="Boyle B."/>
            <person name="Laroche J."/>
            <person name="Dewar K."/>
            <person name="Juretic N."/>
            <person name="Blackburn G."/>
            <person name="Nisole A."/>
            <person name="Brunet B."/>
            <person name="Brandao M."/>
            <person name="Lumley L."/>
            <person name="Duan J."/>
            <person name="Quan G."/>
            <person name="Lucarotti C.J."/>
            <person name="Roe A.D."/>
            <person name="Sperling F.A.H."/>
            <person name="Levesque R.C."/>
            <person name="Cusson M."/>
        </authorList>
    </citation>
    <scope>NUCLEOTIDE SEQUENCE [LARGE SCALE GENOMIC DNA]</scope>
    <source>
        <strain evidence="1">Glfc:IPQL:Cfum</strain>
    </source>
</reference>
<proteinExistence type="predicted"/>
<gene>
    <name evidence="1" type="ORF">MSG28_005619</name>
</gene>
<dbReference type="EMBL" id="CM046109">
    <property type="protein sequence ID" value="KAI8441947.1"/>
    <property type="molecule type" value="Genomic_DNA"/>
</dbReference>
<sequence>MELCCQSQMYVRKKLEIEEVMQQKAPGVPSNSGIHYPQRSSSAAVTRKGFSANFFKTTFSSRVKAVPTAGSSYSVEETTKIGSAETKPVTRNRPRTVPPTESTLKKSVLRSKSSKRVDKPTEPERSISRTSQLTPDPGGVKKQHDLKSPNVVLQIVKRSHAPAKPLPKTPDKTETILPPSLKPKVPEKTKSKTRTINNNNVWNNANDAKIIGKKLSVQPIRFSNGVRGPGDELSIEEVMQQKAPGVPSNSGIHYPQRSSSAAVTRKGFSANFFKTTFSSRVKAVPTAGSSYSVEETTKIGSAETKPVTRNRPRTVPPTESTLKKSVLRSKSSKRVDKPTEPERSISRTSQLTPDPGGPIRVFTIDNIEQSERTGFHIGSGRPHAAAAGHSPPSLFLFQTANVTNRGCASSLSTPVPTIANLPEHEK</sequence>
<organism evidence="1 2">
    <name type="scientific">Choristoneura fumiferana</name>
    <name type="common">Spruce budworm moth</name>
    <name type="synonym">Archips fumiferana</name>
    <dbReference type="NCBI Taxonomy" id="7141"/>
    <lineage>
        <taxon>Eukaryota</taxon>
        <taxon>Metazoa</taxon>
        <taxon>Ecdysozoa</taxon>
        <taxon>Arthropoda</taxon>
        <taxon>Hexapoda</taxon>
        <taxon>Insecta</taxon>
        <taxon>Pterygota</taxon>
        <taxon>Neoptera</taxon>
        <taxon>Endopterygota</taxon>
        <taxon>Lepidoptera</taxon>
        <taxon>Glossata</taxon>
        <taxon>Ditrysia</taxon>
        <taxon>Tortricoidea</taxon>
        <taxon>Tortricidae</taxon>
        <taxon>Tortricinae</taxon>
        <taxon>Choristoneura</taxon>
    </lineage>
</organism>
<dbReference type="Proteomes" id="UP001064048">
    <property type="component" value="Chromosome 9"/>
</dbReference>
<evidence type="ECO:0000313" key="1">
    <source>
        <dbReference type="EMBL" id="KAI8441947.1"/>
    </source>
</evidence>
<keyword evidence="2" id="KW-1185">Reference proteome</keyword>
<name>A0ACC0L0I4_CHOFU</name>
<accession>A0ACC0L0I4</accession>